<organism evidence="2">
    <name type="scientific">Cyclophora tenuis</name>
    <name type="common">Marine diatom</name>
    <dbReference type="NCBI Taxonomy" id="216820"/>
    <lineage>
        <taxon>Eukaryota</taxon>
        <taxon>Sar</taxon>
        <taxon>Stramenopiles</taxon>
        <taxon>Ochrophyta</taxon>
        <taxon>Bacillariophyta</taxon>
        <taxon>Fragilariophyceae</taxon>
        <taxon>Fragilariophycidae</taxon>
        <taxon>Cyclophorales</taxon>
        <taxon>Cyclophoraceae</taxon>
        <taxon>Cyclophora</taxon>
    </lineage>
</organism>
<name>A0A7S1D6E3_CYCTE</name>
<dbReference type="AlphaFoldDB" id="A0A7S1D6E3"/>
<evidence type="ECO:0000256" key="1">
    <source>
        <dbReference type="SAM" id="MobiDB-lite"/>
    </source>
</evidence>
<sequence>MQYGNGTYRAHLFRLQWKKKTGNRKNDGRNEDVGKMSRALSVILCLPLEKLSQSCCPPSSDDDDDDDDGHAGMFSCSQANKDQPKRVETSFDIDFFFHFHGGRDLVPK</sequence>
<accession>A0A7S1D6E3</accession>
<protein>
    <submittedName>
        <fullName evidence="2">Uncharacterized protein</fullName>
    </submittedName>
</protein>
<proteinExistence type="predicted"/>
<dbReference type="EMBL" id="HBFW01014804">
    <property type="protein sequence ID" value="CAD8938355.1"/>
    <property type="molecule type" value="Transcribed_RNA"/>
</dbReference>
<gene>
    <name evidence="2" type="ORF">CTEN0397_LOCUS9418</name>
</gene>
<reference evidence="2" key="1">
    <citation type="submission" date="2021-01" db="EMBL/GenBank/DDBJ databases">
        <authorList>
            <person name="Corre E."/>
            <person name="Pelletier E."/>
            <person name="Niang G."/>
            <person name="Scheremetjew M."/>
            <person name="Finn R."/>
            <person name="Kale V."/>
            <person name="Holt S."/>
            <person name="Cochrane G."/>
            <person name="Meng A."/>
            <person name="Brown T."/>
            <person name="Cohen L."/>
        </authorList>
    </citation>
    <scope>NUCLEOTIDE SEQUENCE</scope>
    <source>
        <strain evidence="2">ECT3854</strain>
    </source>
</reference>
<feature type="region of interest" description="Disordered" evidence="1">
    <location>
        <begin position="52"/>
        <end position="85"/>
    </location>
</feature>
<evidence type="ECO:0000313" key="2">
    <source>
        <dbReference type="EMBL" id="CAD8938355.1"/>
    </source>
</evidence>